<dbReference type="AlphaFoldDB" id="A0A8J1XLK8"/>
<dbReference type="Proteomes" id="UP000749559">
    <property type="component" value="Unassembled WGS sequence"/>
</dbReference>
<reference evidence="7" key="1">
    <citation type="submission" date="2022-03" db="EMBL/GenBank/DDBJ databases">
        <authorList>
            <person name="Martin C."/>
        </authorList>
    </citation>
    <scope>NUCLEOTIDE SEQUENCE</scope>
</reference>
<keyword evidence="3 6" id="KW-0812">Transmembrane</keyword>
<name>A0A8J1XLK8_OWEFU</name>
<feature type="transmembrane region" description="Helical" evidence="6">
    <location>
        <begin position="28"/>
        <end position="49"/>
    </location>
</feature>
<proteinExistence type="inferred from homology"/>
<dbReference type="PANTHER" id="PTHR11266">
    <property type="entry name" value="PEROXISOMAL MEMBRANE PROTEIN 2, PXMP2 MPV17"/>
    <property type="match status" value="1"/>
</dbReference>
<evidence type="ECO:0000256" key="2">
    <source>
        <dbReference type="ARBA" id="ARBA00006824"/>
    </source>
</evidence>
<comment type="caution">
    <text evidence="7">The sequence shown here is derived from an EMBL/GenBank/DDBJ whole genome shotgun (WGS) entry which is preliminary data.</text>
</comment>
<dbReference type="PANTHER" id="PTHR11266:SF80">
    <property type="entry name" value="PEROXISOMAL MEMBRANE PROTEIN 2"/>
    <property type="match status" value="1"/>
</dbReference>
<evidence type="ECO:0000256" key="4">
    <source>
        <dbReference type="ARBA" id="ARBA00022989"/>
    </source>
</evidence>
<dbReference type="InterPro" id="IPR007248">
    <property type="entry name" value="Mpv17_PMP22"/>
</dbReference>
<keyword evidence="4 6" id="KW-1133">Transmembrane helix</keyword>
<dbReference type="EMBL" id="CAIIXF020000012">
    <property type="protein sequence ID" value="CAH1801819.1"/>
    <property type="molecule type" value="Genomic_DNA"/>
</dbReference>
<dbReference type="Pfam" id="PF04117">
    <property type="entry name" value="Mpv17_PMP22"/>
    <property type="match status" value="1"/>
</dbReference>
<feature type="transmembrane region" description="Helical" evidence="6">
    <location>
        <begin position="103"/>
        <end position="124"/>
    </location>
</feature>
<gene>
    <name evidence="7" type="ORF">OFUS_LOCUS25562</name>
</gene>
<keyword evidence="8" id="KW-1185">Reference proteome</keyword>
<comment type="subcellular location">
    <subcellularLocation>
        <location evidence="1">Membrane</location>
        <topology evidence="1">Multi-pass membrane protein</topology>
    </subcellularLocation>
</comment>
<protein>
    <submittedName>
        <fullName evidence="7">Uncharacterized protein</fullName>
    </submittedName>
</protein>
<keyword evidence="5 6" id="KW-0472">Membrane</keyword>
<feature type="transmembrane region" description="Helical" evidence="6">
    <location>
        <begin position="166"/>
        <end position="184"/>
    </location>
</feature>
<evidence type="ECO:0000256" key="6">
    <source>
        <dbReference type="RuleBase" id="RU363053"/>
    </source>
</evidence>
<evidence type="ECO:0000256" key="1">
    <source>
        <dbReference type="ARBA" id="ARBA00004141"/>
    </source>
</evidence>
<evidence type="ECO:0000256" key="3">
    <source>
        <dbReference type="ARBA" id="ARBA00022692"/>
    </source>
</evidence>
<dbReference type="GO" id="GO:0005778">
    <property type="term" value="C:peroxisomal membrane"/>
    <property type="evidence" value="ECO:0007669"/>
    <property type="project" value="TreeGrafter"/>
</dbReference>
<evidence type="ECO:0000256" key="5">
    <source>
        <dbReference type="ARBA" id="ARBA00023136"/>
    </source>
</evidence>
<organism evidence="7 8">
    <name type="scientific">Owenia fusiformis</name>
    <name type="common">Polychaete worm</name>
    <dbReference type="NCBI Taxonomy" id="6347"/>
    <lineage>
        <taxon>Eukaryota</taxon>
        <taxon>Metazoa</taxon>
        <taxon>Spiralia</taxon>
        <taxon>Lophotrochozoa</taxon>
        <taxon>Annelida</taxon>
        <taxon>Polychaeta</taxon>
        <taxon>Sedentaria</taxon>
        <taxon>Canalipalpata</taxon>
        <taxon>Sabellida</taxon>
        <taxon>Oweniida</taxon>
        <taxon>Oweniidae</taxon>
        <taxon>Owenia</taxon>
    </lineage>
</organism>
<accession>A0A8J1XLK8</accession>
<feature type="transmembrane region" description="Helical" evidence="6">
    <location>
        <begin position="61"/>
        <end position="83"/>
    </location>
</feature>
<dbReference type="OrthoDB" id="860at2759"/>
<sequence>MSLSKNKGESFPERWLKEYVRLLRERPVITKAITSGFITGLGQFLSQIITREPQRTGHFNWRALASFTTFGFAFSGPLIHYFYTFLDQWVPPGTKYATIKKVLIDRFILAPPFLLMFFYVTAILDGQGHTVAAKKIQETFLPALLMNWRVWTVLQYINIKYVPREYRVLFGSAVALCWNIYLAIQRR</sequence>
<comment type="similarity">
    <text evidence="2 6">Belongs to the peroxisomal membrane protein PXMP2/4 family.</text>
</comment>
<evidence type="ECO:0000313" key="8">
    <source>
        <dbReference type="Proteomes" id="UP000749559"/>
    </source>
</evidence>
<evidence type="ECO:0000313" key="7">
    <source>
        <dbReference type="EMBL" id="CAH1801819.1"/>
    </source>
</evidence>